<reference evidence="2 3" key="1">
    <citation type="submission" date="2017-04" db="EMBL/GenBank/DDBJ databases">
        <authorList>
            <person name="Afonso C.L."/>
            <person name="Miller P.J."/>
            <person name="Scott M.A."/>
            <person name="Spackman E."/>
            <person name="Goraichik I."/>
            <person name="Dimitrov K.M."/>
            <person name="Suarez D.L."/>
            <person name="Swayne D.E."/>
        </authorList>
    </citation>
    <scope>NUCLEOTIDE SEQUENCE [LARGE SCALE GENOMIC DNA]</scope>
    <source>
        <strain evidence="2 3">KR-140</strain>
    </source>
</reference>
<dbReference type="EMBL" id="FWWU01000004">
    <property type="protein sequence ID" value="SMB80450.1"/>
    <property type="molecule type" value="Genomic_DNA"/>
</dbReference>
<keyword evidence="3" id="KW-1185">Reference proteome</keyword>
<proteinExistence type="predicted"/>
<feature type="transmembrane region" description="Helical" evidence="1">
    <location>
        <begin position="74"/>
        <end position="93"/>
    </location>
</feature>
<evidence type="ECO:0000313" key="2">
    <source>
        <dbReference type="EMBL" id="SMB80450.1"/>
    </source>
</evidence>
<feature type="transmembrane region" description="Helical" evidence="1">
    <location>
        <begin position="202"/>
        <end position="221"/>
    </location>
</feature>
<feature type="transmembrane region" description="Helical" evidence="1">
    <location>
        <begin position="227"/>
        <end position="243"/>
    </location>
</feature>
<feature type="transmembrane region" description="Helical" evidence="1">
    <location>
        <begin position="400"/>
        <end position="420"/>
    </location>
</feature>
<organism evidence="2 3">
    <name type="scientific">Deinococcus hopiensis KR-140</name>
    <dbReference type="NCBI Taxonomy" id="695939"/>
    <lineage>
        <taxon>Bacteria</taxon>
        <taxon>Thermotogati</taxon>
        <taxon>Deinococcota</taxon>
        <taxon>Deinococci</taxon>
        <taxon>Deinococcales</taxon>
        <taxon>Deinococcaceae</taxon>
        <taxon>Deinococcus</taxon>
    </lineage>
</organism>
<feature type="transmembrane region" description="Helical" evidence="1">
    <location>
        <begin position="250"/>
        <end position="272"/>
    </location>
</feature>
<feature type="transmembrane region" description="Helical" evidence="1">
    <location>
        <begin position="113"/>
        <end position="133"/>
    </location>
</feature>
<feature type="transmembrane region" description="Helical" evidence="1">
    <location>
        <begin position="432"/>
        <end position="448"/>
    </location>
</feature>
<evidence type="ECO:0008006" key="4">
    <source>
        <dbReference type="Google" id="ProtNLM"/>
    </source>
</evidence>
<evidence type="ECO:0000313" key="3">
    <source>
        <dbReference type="Proteomes" id="UP000192582"/>
    </source>
</evidence>
<feature type="transmembrane region" description="Helical" evidence="1">
    <location>
        <begin position="369"/>
        <end position="388"/>
    </location>
</feature>
<dbReference type="AlphaFoldDB" id="A0A1W1UHA7"/>
<sequence>MMGIVVSVMILLCALLFGYLSRQNVVDPKPIWWTALVYVVIYGVIPVLLLFLYKDIGPRFYWFNVVEYDRGISPYSSFLVILSYICISLSYVYGPNVSGSGVIRGINKTYSRISLRSWFVFAFITQLASLYFLKLYTSQRGASLYVLLQNAGRLRNGESIVGVNDASWTFLSYATCSIFASAVISAIYSEVRSYKTSDNIKTGLFISMLISIGITLLILWLKAGRLHLFNFIVLIFIILTRRVRWQTRLIFAILGFALGYLILTSGKSLFGVQTSNDNVTYFSKIADAASEFGFPVMSLELTTHSVNILWRFFIDYALAPIYVFGLPISAFVFGFVPELQESVAKINTVAFLGTYSSGEIPVDIVTLGYYNMGVIGVVITSLIFGFAMKSINSVFSEHNNPIVSAVKYMIIIYFISVGIMYADPVNFLRDSFYIWMPLLVIAIGSPTLKSRRNIVDVGKSR</sequence>
<gene>
    <name evidence="2" type="ORF">SAMN00790413_05531</name>
</gene>
<feature type="transmembrane region" description="Helical" evidence="1">
    <location>
        <begin position="317"/>
        <end position="336"/>
    </location>
</feature>
<keyword evidence="1" id="KW-0812">Transmembrane</keyword>
<keyword evidence="1" id="KW-1133">Transmembrane helix</keyword>
<feature type="transmembrane region" description="Helical" evidence="1">
    <location>
        <begin position="32"/>
        <end position="53"/>
    </location>
</feature>
<evidence type="ECO:0000256" key="1">
    <source>
        <dbReference type="SAM" id="Phobius"/>
    </source>
</evidence>
<dbReference type="Proteomes" id="UP000192582">
    <property type="component" value="Unassembled WGS sequence"/>
</dbReference>
<dbReference type="STRING" id="695939.SAMN00790413_05531"/>
<name>A0A1W1UHA7_9DEIO</name>
<accession>A0A1W1UHA7</accession>
<keyword evidence="1" id="KW-0472">Membrane</keyword>
<protein>
    <recommendedName>
        <fullName evidence="4">Oligosaccharide repeat unit polymerase</fullName>
    </recommendedName>
</protein>